<name>A0A381WMH9_9ZZZZ</name>
<accession>A0A381WMH9</accession>
<evidence type="ECO:0000313" key="2">
    <source>
        <dbReference type="EMBL" id="SVA53726.1"/>
    </source>
</evidence>
<proteinExistence type="predicted"/>
<dbReference type="Gene3D" id="3.90.25.10">
    <property type="entry name" value="UDP-galactose 4-epimerase, domain 1"/>
    <property type="match status" value="1"/>
</dbReference>
<evidence type="ECO:0000259" key="1">
    <source>
        <dbReference type="Pfam" id="PF16363"/>
    </source>
</evidence>
<dbReference type="Pfam" id="PF16363">
    <property type="entry name" value="GDP_Man_Dehyd"/>
    <property type="match status" value="1"/>
</dbReference>
<dbReference type="SUPFAM" id="SSF51735">
    <property type="entry name" value="NAD(P)-binding Rossmann-fold domains"/>
    <property type="match status" value="1"/>
</dbReference>
<organism evidence="2">
    <name type="scientific">marine metagenome</name>
    <dbReference type="NCBI Taxonomy" id="408172"/>
    <lineage>
        <taxon>unclassified sequences</taxon>
        <taxon>metagenomes</taxon>
        <taxon>ecological metagenomes</taxon>
    </lineage>
</organism>
<gene>
    <name evidence="2" type="ORF">METZ01_LOCUS106580</name>
</gene>
<protein>
    <recommendedName>
        <fullName evidence="1">NAD(P)-binding domain-containing protein</fullName>
    </recommendedName>
</protein>
<dbReference type="Gene3D" id="3.40.50.720">
    <property type="entry name" value="NAD(P)-binding Rossmann-like Domain"/>
    <property type="match status" value="1"/>
</dbReference>
<sequence>MQFSKIIVLGSNSFTGGHFIDHILKNSHCEIIGISRSPEYHPFFLPFLYRKERPDRYTFCQLDVNKDLEEICSRCDDLKPDVIVNFAAQGEVRNSWKWPLQWYKTNCISVVRLTEHLKTKNYLKKYVAVSTPEVYGTTSENIQEGHEYYPSTPYATSKLAGELHLFALYKHYNFPVVFTRSANLYGIHQQLYRIIPRTIIYLKLGKTLDLHGRGEVLRSFIHARDVADLTYRAILNGENGGIYHFASDDGLHNIANVVQLICELMGYEFRRFVNLVDENFGQDSQYSLDATKAKKQLGWKQRVAFADGIKETINWIEENWEFIRKQPLEYIHKD</sequence>
<dbReference type="InterPro" id="IPR036291">
    <property type="entry name" value="NAD(P)-bd_dom_sf"/>
</dbReference>
<dbReference type="InterPro" id="IPR016040">
    <property type="entry name" value="NAD(P)-bd_dom"/>
</dbReference>
<dbReference type="EMBL" id="UINC01012283">
    <property type="protein sequence ID" value="SVA53726.1"/>
    <property type="molecule type" value="Genomic_DNA"/>
</dbReference>
<dbReference type="PANTHER" id="PTHR43000">
    <property type="entry name" value="DTDP-D-GLUCOSE 4,6-DEHYDRATASE-RELATED"/>
    <property type="match status" value="1"/>
</dbReference>
<reference evidence="2" key="1">
    <citation type="submission" date="2018-05" db="EMBL/GenBank/DDBJ databases">
        <authorList>
            <person name="Lanie J.A."/>
            <person name="Ng W.-L."/>
            <person name="Kazmierczak K.M."/>
            <person name="Andrzejewski T.M."/>
            <person name="Davidsen T.M."/>
            <person name="Wayne K.J."/>
            <person name="Tettelin H."/>
            <person name="Glass J.I."/>
            <person name="Rusch D."/>
            <person name="Podicherti R."/>
            <person name="Tsui H.-C.T."/>
            <person name="Winkler M.E."/>
        </authorList>
    </citation>
    <scope>NUCLEOTIDE SEQUENCE</scope>
</reference>
<dbReference type="AlphaFoldDB" id="A0A381WMH9"/>
<feature type="domain" description="NAD(P)-binding" evidence="1">
    <location>
        <begin position="8"/>
        <end position="312"/>
    </location>
</feature>